<gene>
    <name evidence="2" type="ORF">AWRI4619_LOCUS2273</name>
</gene>
<feature type="non-terminal residue" evidence="2">
    <location>
        <position position="1"/>
    </location>
</feature>
<dbReference type="SUPFAM" id="SSF53383">
    <property type="entry name" value="PLP-dependent transferases"/>
    <property type="match status" value="1"/>
</dbReference>
<dbReference type="GO" id="GO:0047536">
    <property type="term" value="F:2-aminoadipate transaminase activity"/>
    <property type="evidence" value="ECO:0007669"/>
    <property type="project" value="TreeGrafter"/>
</dbReference>
<organism evidence="2 3">
    <name type="scientific">Aureobasidium vineae</name>
    <dbReference type="NCBI Taxonomy" id="2773715"/>
    <lineage>
        <taxon>Eukaryota</taxon>
        <taxon>Fungi</taxon>
        <taxon>Dikarya</taxon>
        <taxon>Ascomycota</taxon>
        <taxon>Pezizomycotina</taxon>
        <taxon>Dothideomycetes</taxon>
        <taxon>Dothideomycetidae</taxon>
        <taxon>Dothideales</taxon>
        <taxon>Saccotheciaceae</taxon>
        <taxon>Aureobasidium</taxon>
    </lineage>
</organism>
<dbReference type="Gene3D" id="3.40.640.10">
    <property type="entry name" value="Type I PLP-dependent aspartate aminotransferase-like (Major domain)"/>
    <property type="match status" value="1"/>
</dbReference>
<dbReference type="InterPro" id="IPR015424">
    <property type="entry name" value="PyrdxlP-dep_Trfase"/>
</dbReference>
<dbReference type="InterPro" id="IPR015422">
    <property type="entry name" value="PyrdxlP-dep_Trfase_small"/>
</dbReference>
<reference evidence="2" key="1">
    <citation type="submission" date="2020-06" db="EMBL/GenBank/DDBJ databases">
        <authorList>
            <person name="Onetto C."/>
        </authorList>
    </citation>
    <scope>NUCLEOTIDE SEQUENCE</scope>
</reference>
<accession>A0A9N8JDB9</accession>
<dbReference type="InterPro" id="IPR004839">
    <property type="entry name" value="Aminotransferase_I/II_large"/>
</dbReference>
<comment type="caution">
    <text evidence="2">The sequence shown here is derived from an EMBL/GenBank/DDBJ whole genome shotgun (WGS) entry which is preliminary data.</text>
</comment>
<dbReference type="EMBL" id="CAIJEN010000003">
    <property type="protein sequence ID" value="CAD0083706.1"/>
    <property type="molecule type" value="Genomic_DNA"/>
</dbReference>
<dbReference type="GO" id="GO:0030170">
    <property type="term" value="F:pyridoxal phosphate binding"/>
    <property type="evidence" value="ECO:0007669"/>
    <property type="project" value="InterPro"/>
</dbReference>
<dbReference type="PANTHER" id="PTHR42858">
    <property type="entry name" value="AMINOTRANSFERASE"/>
    <property type="match status" value="1"/>
</dbReference>
<dbReference type="CDD" id="cd00609">
    <property type="entry name" value="AAT_like"/>
    <property type="match status" value="1"/>
</dbReference>
<dbReference type="Pfam" id="PF00155">
    <property type="entry name" value="Aminotran_1_2"/>
    <property type="match status" value="1"/>
</dbReference>
<evidence type="ECO:0000313" key="3">
    <source>
        <dbReference type="Proteomes" id="UP000716446"/>
    </source>
</evidence>
<proteinExistence type="predicted"/>
<keyword evidence="3" id="KW-1185">Reference proteome</keyword>
<sequence>LRPLSTFSIVDMGESTKIDLLRGWPAQDLLPAAQILSASSAALSEPNIFQPGLNYGDDKGHLPLRRNLAEYLNNYYGTPSKPCVDRICITGGASQNLACILQVYTDPVYTLGVWVVEPSYFLAFRIFEDSGFHGDKLQGVPADNEGINVSHLTAKMEQAEASTDGQTPWVPTKPNQPHRKFYKHVIYCVPSFSNPTGCTMSQSRRKALIQLARKHDALIVCDDVYDLVHWPTEWHAQPDTSPIDITRVVDLDRSDQGQELQADDFGNCVSNGSFSKIIGPGCRVGWAEATPRFIHGLSQAGSTRSGGAPSQLMSSIINEIFEQGTFDEQIRKSLISEYSTRFHSLVAAIKQDLYPLGFRLDEKLTNGKIMGGFFIWLRLPDGVDVDVLAEKAEQFGVLVSRGPLAAVPRTQTNSLPFGDHMRLCFTFESAEDQQKGIMRLAEAYKSL</sequence>
<name>A0A9N8JDB9_9PEZI</name>
<dbReference type="PANTHER" id="PTHR42858:SF1">
    <property type="entry name" value="LD15494P"/>
    <property type="match status" value="1"/>
</dbReference>
<dbReference type="FunFam" id="3.40.640.10:FF:000080">
    <property type="entry name" value="Aminotransferase, putative"/>
    <property type="match status" value="1"/>
</dbReference>
<dbReference type="InterPro" id="IPR015421">
    <property type="entry name" value="PyrdxlP-dep_Trfase_major"/>
</dbReference>
<evidence type="ECO:0000259" key="1">
    <source>
        <dbReference type="Pfam" id="PF00155"/>
    </source>
</evidence>
<dbReference type="Gene3D" id="3.90.1150.10">
    <property type="entry name" value="Aspartate Aminotransferase, domain 1"/>
    <property type="match status" value="1"/>
</dbReference>
<protein>
    <recommendedName>
        <fullName evidence="1">Aminotransferase class I/classII large domain-containing protein</fullName>
    </recommendedName>
</protein>
<dbReference type="Proteomes" id="UP000716446">
    <property type="component" value="Unassembled WGS sequence"/>
</dbReference>
<evidence type="ECO:0000313" key="2">
    <source>
        <dbReference type="EMBL" id="CAD0083706.1"/>
    </source>
</evidence>
<feature type="domain" description="Aminotransferase class I/classII large" evidence="1">
    <location>
        <begin position="46"/>
        <end position="406"/>
    </location>
</feature>
<dbReference type="AlphaFoldDB" id="A0A9N8JDB9"/>